<keyword evidence="1" id="KW-0521">NADP</keyword>
<evidence type="ECO:0000259" key="6">
    <source>
        <dbReference type="Pfam" id="PF02826"/>
    </source>
</evidence>
<evidence type="ECO:0000313" key="7">
    <source>
        <dbReference type="Proteomes" id="UP000228380"/>
    </source>
</evidence>
<evidence type="ECO:0000256" key="3">
    <source>
        <dbReference type="ARBA" id="ARBA00023027"/>
    </source>
</evidence>
<dbReference type="Pfam" id="PF02826">
    <property type="entry name" value="2-Hacid_dh_C"/>
    <property type="match status" value="1"/>
</dbReference>
<dbReference type="Gene3D" id="3.40.50.720">
    <property type="entry name" value="NAD(P)-binding Rossmann-like Domain"/>
    <property type="match status" value="2"/>
</dbReference>
<name>A0A8B9A0W2_PHODC</name>
<dbReference type="InterPro" id="IPR036291">
    <property type="entry name" value="NAD(P)-bd_dom_sf"/>
</dbReference>
<protein>
    <submittedName>
        <fullName evidence="8">Glyoxylate/hydroxypyruvate reductase HPR3-like</fullName>
    </submittedName>
</protein>
<dbReference type="PANTHER" id="PTHR10996:SF179">
    <property type="entry name" value="D-ISOMER SPECIFIC 2-HYDROXYACID DEHYDROGENASE FAMILY PROTEIN-RELATED"/>
    <property type="match status" value="1"/>
</dbReference>
<dbReference type="InterPro" id="IPR006139">
    <property type="entry name" value="D-isomer_2_OHA_DH_cat_dom"/>
</dbReference>
<reference evidence="7" key="1">
    <citation type="journal article" date="2019" name="Nat. Commun.">
        <title>Genome-wide association mapping of date palm fruit traits.</title>
        <authorList>
            <person name="Hazzouri K.M."/>
            <person name="Gros-Balthazard M."/>
            <person name="Flowers J.M."/>
            <person name="Copetti D."/>
            <person name="Lemansour A."/>
            <person name="Lebrun M."/>
            <person name="Masmoudi K."/>
            <person name="Ferrand S."/>
            <person name="Dhar M.I."/>
            <person name="Fresquez Z.A."/>
            <person name="Rosas U."/>
            <person name="Zhang J."/>
            <person name="Talag J."/>
            <person name="Lee S."/>
            <person name="Kudrna D."/>
            <person name="Powell R.F."/>
            <person name="Leitch I.J."/>
            <person name="Krueger R.R."/>
            <person name="Wing R.A."/>
            <person name="Amiri K.M.A."/>
            <person name="Purugganan M.D."/>
        </authorList>
    </citation>
    <scope>NUCLEOTIDE SEQUENCE [LARGE SCALE GENOMIC DNA]</scope>
    <source>
        <strain evidence="7">cv. Khalas</strain>
    </source>
</reference>
<dbReference type="GO" id="GO:0051287">
    <property type="term" value="F:NAD binding"/>
    <property type="evidence" value="ECO:0007669"/>
    <property type="project" value="InterPro"/>
</dbReference>
<dbReference type="SUPFAM" id="SSF51735">
    <property type="entry name" value="NAD(P)-binding Rossmann-fold domains"/>
    <property type="match status" value="1"/>
</dbReference>
<keyword evidence="2 4" id="KW-0560">Oxidoreductase</keyword>
<dbReference type="CDD" id="cd12156">
    <property type="entry name" value="HPPR"/>
    <property type="match status" value="1"/>
</dbReference>
<dbReference type="Proteomes" id="UP000228380">
    <property type="component" value="Chromosome 2"/>
</dbReference>
<keyword evidence="3" id="KW-0520">NAD</keyword>
<dbReference type="FunFam" id="3.40.50.720:FF:000213">
    <property type="entry name" value="Putative 2-hydroxyacid dehydrogenase"/>
    <property type="match status" value="1"/>
</dbReference>
<dbReference type="SUPFAM" id="SSF52283">
    <property type="entry name" value="Formate/glycerate dehydrogenase catalytic domain-like"/>
    <property type="match status" value="1"/>
</dbReference>
<evidence type="ECO:0000259" key="5">
    <source>
        <dbReference type="Pfam" id="PF00389"/>
    </source>
</evidence>
<evidence type="ECO:0000313" key="8">
    <source>
        <dbReference type="RefSeq" id="XP_038979277.1"/>
    </source>
</evidence>
<dbReference type="GO" id="GO:0005829">
    <property type="term" value="C:cytosol"/>
    <property type="evidence" value="ECO:0007669"/>
    <property type="project" value="TreeGrafter"/>
</dbReference>
<evidence type="ECO:0000256" key="2">
    <source>
        <dbReference type="ARBA" id="ARBA00023002"/>
    </source>
</evidence>
<dbReference type="InterPro" id="IPR006140">
    <property type="entry name" value="D-isomer_DH_NAD-bd"/>
</dbReference>
<proteinExistence type="inferred from homology"/>
<comment type="similarity">
    <text evidence="4">Belongs to the D-isomer specific 2-hydroxyacid dehydrogenase family.</text>
</comment>
<dbReference type="GO" id="GO:0030267">
    <property type="term" value="F:glyoxylate reductase (NADPH) activity"/>
    <property type="evidence" value="ECO:0007669"/>
    <property type="project" value="TreeGrafter"/>
</dbReference>
<dbReference type="GeneID" id="103697093"/>
<organism evidence="7 8">
    <name type="scientific">Phoenix dactylifera</name>
    <name type="common">Date palm</name>
    <dbReference type="NCBI Taxonomy" id="42345"/>
    <lineage>
        <taxon>Eukaryota</taxon>
        <taxon>Viridiplantae</taxon>
        <taxon>Streptophyta</taxon>
        <taxon>Embryophyta</taxon>
        <taxon>Tracheophyta</taxon>
        <taxon>Spermatophyta</taxon>
        <taxon>Magnoliopsida</taxon>
        <taxon>Liliopsida</taxon>
        <taxon>Arecaceae</taxon>
        <taxon>Coryphoideae</taxon>
        <taxon>Phoeniceae</taxon>
        <taxon>Phoenix</taxon>
    </lineage>
</organism>
<dbReference type="InterPro" id="IPR050223">
    <property type="entry name" value="D-isomer_2-hydroxyacid_DH"/>
</dbReference>
<dbReference type="PROSITE" id="PS00065">
    <property type="entry name" value="D_2_HYDROXYACID_DH_1"/>
    <property type="match status" value="1"/>
</dbReference>
<sequence length="365" mass="39822">MRLSGLPIPEPSKFSLPVLKTRQPLRRFAPAPAMMSVEKPAAETPAVEREHLPPVLLLRPLLSHFHDALAPKFRFLKPWESPLPRDEFLAAHAGDVRALLCVGPFPVDAGLLACLPKLELVVTGSAGVNHIDVAECRRRGIAVTNAGNAFTDDVADYAVALLIDVLRQISAADRYVRRGLWPIQGDYPLGRKLGGKRVGIVGLGSIGSAVAKRLEAFGCTILYYSRSRKPSISYKFFSNVTNLAAESDVLVIACALTTETYHIINKEVMQALGRDGIIINVGRGALVDENELVKCLMEEEIGGAGLDVFENEPAVPQELFHMDNVVLSHHRAVFTPESFHGVLEVVLGNLEAFFSNRPLLTPISE</sequence>
<dbReference type="InterPro" id="IPR029752">
    <property type="entry name" value="D-isomer_DH_CS1"/>
</dbReference>
<dbReference type="Pfam" id="PF00389">
    <property type="entry name" value="2-Hacid_dh"/>
    <property type="match status" value="1"/>
</dbReference>
<reference evidence="8" key="2">
    <citation type="submission" date="2025-08" db="UniProtKB">
        <authorList>
            <consortium name="RefSeq"/>
        </authorList>
    </citation>
    <scope>IDENTIFICATION</scope>
    <source>
        <tissue evidence="8">Young leaves</tissue>
    </source>
</reference>
<dbReference type="RefSeq" id="XP_038979277.1">
    <property type="nucleotide sequence ID" value="XM_039123349.1"/>
</dbReference>
<dbReference type="PANTHER" id="PTHR10996">
    <property type="entry name" value="2-HYDROXYACID DEHYDROGENASE-RELATED"/>
    <property type="match status" value="1"/>
</dbReference>
<dbReference type="KEGG" id="pda:103697093"/>
<evidence type="ECO:0000256" key="4">
    <source>
        <dbReference type="RuleBase" id="RU003719"/>
    </source>
</evidence>
<feature type="domain" description="D-isomer specific 2-hydroxyacid dehydrogenase NAD-binding" evidence="6">
    <location>
        <begin position="159"/>
        <end position="332"/>
    </location>
</feature>
<gene>
    <name evidence="8" type="primary">LOC103697093</name>
</gene>
<feature type="domain" description="D-isomer specific 2-hydroxyacid dehydrogenase catalytic" evidence="5">
    <location>
        <begin position="82"/>
        <end position="362"/>
    </location>
</feature>
<dbReference type="OrthoDB" id="298012at2759"/>
<evidence type="ECO:0000256" key="1">
    <source>
        <dbReference type="ARBA" id="ARBA00022857"/>
    </source>
</evidence>
<keyword evidence="7" id="KW-1185">Reference proteome</keyword>
<dbReference type="AlphaFoldDB" id="A0A8B9A0W2"/>
<accession>A0A8B9A0W2</accession>
<dbReference type="GO" id="GO:0016618">
    <property type="term" value="F:hydroxypyruvate reductase [NAD(P)H] activity"/>
    <property type="evidence" value="ECO:0007669"/>
    <property type="project" value="TreeGrafter"/>
</dbReference>